<protein>
    <submittedName>
        <fullName evidence="6">Pirin family protein</fullName>
    </submittedName>
</protein>
<evidence type="ECO:0000256" key="2">
    <source>
        <dbReference type="RuleBase" id="RU003457"/>
    </source>
</evidence>
<feature type="domain" description="Pirin C-terminal" evidence="5">
    <location>
        <begin position="189"/>
        <end position="284"/>
    </location>
</feature>
<dbReference type="InterPro" id="IPR011051">
    <property type="entry name" value="RmlC_Cupin_sf"/>
</dbReference>
<evidence type="ECO:0000259" key="4">
    <source>
        <dbReference type="Pfam" id="PF02678"/>
    </source>
</evidence>
<reference evidence="6 7" key="1">
    <citation type="submission" date="2019-03" db="EMBL/GenBank/DDBJ databases">
        <title>Genomic features of bacteria from cold environments.</title>
        <authorList>
            <person name="Shen L."/>
        </authorList>
    </citation>
    <scope>NUCLEOTIDE SEQUENCE [LARGE SCALE GENOMIC DNA]</scope>
    <source>
        <strain evidence="7">T3246-1</strain>
    </source>
</reference>
<evidence type="ECO:0000256" key="3">
    <source>
        <dbReference type="SAM" id="MobiDB-lite"/>
    </source>
</evidence>
<dbReference type="Gene3D" id="2.60.120.10">
    <property type="entry name" value="Jelly Rolls"/>
    <property type="match status" value="2"/>
</dbReference>
<dbReference type="InterPro" id="IPR014710">
    <property type="entry name" value="RmlC-like_jellyroll"/>
</dbReference>
<comment type="caution">
    <text evidence="6">The sequence shown here is derived from an EMBL/GenBank/DDBJ whole genome shotgun (WGS) entry which is preliminary data.</text>
</comment>
<dbReference type="CDD" id="cd02247">
    <property type="entry name" value="cupin_pirin_C"/>
    <property type="match status" value="1"/>
</dbReference>
<dbReference type="PIRSF" id="PIRSF006232">
    <property type="entry name" value="Pirin"/>
    <property type="match status" value="1"/>
</dbReference>
<evidence type="ECO:0000256" key="1">
    <source>
        <dbReference type="ARBA" id="ARBA00008416"/>
    </source>
</evidence>
<sequence length="325" mass="34981">MTNLEVRPTETLATPSGTCESRFEVFDAREVPLGGIRGILVRRTLPQRALPTVGGWCFLDQFGPSTDVPMEVLPHPHTGLQTVTWPMSGEIHHRDSLGNDVWVRPGELNLMTSGRNISHSEFSEPGELLGLQFWAALPSGAAEGEPSFQQVRDLPVLEADGVRIIVFVGCLGGVVSPAVVHTPLLGADAAFGSGARSTLALRPDFEHAVLVISGSLVVDGRDLEPGPLAYLGAGRSDLTLAAGPDGARFVLLGGTPFEEDLVMFWNFVGRSHEEVAAARADWQADADLPPEQRRFGFVAGHGEQRIPSPDLPNVRLSPRRRRPAS</sequence>
<organism evidence="6 7">
    <name type="scientific">Occultella glacieicola</name>
    <dbReference type="NCBI Taxonomy" id="2518684"/>
    <lineage>
        <taxon>Bacteria</taxon>
        <taxon>Bacillati</taxon>
        <taxon>Actinomycetota</taxon>
        <taxon>Actinomycetes</taxon>
        <taxon>Micrococcales</taxon>
        <taxon>Ruaniaceae</taxon>
        <taxon>Occultella</taxon>
    </lineage>
</organism>
<evidence type="ECO:0000313" key="6">
    <source>
        <dbReference type="EMBL" id="TDE99023.1"/>
    </source>
</evidence>
<dbReference type="Pfam" id="PF05726">
    <property type="entry name" value="Pirin_C"/>
    <property type="match status" value="1"/>
</dbReference>
<dbReference type="PANTHER" id="PTHR13903">
    <property type="entry name" value="PIRIN-RELATED"/>
    <property type="match status" value="1"/>
</dbReference>
<feature type="region of interest" description="Disordered" evidence="3">
    <location>
        <begin position="293"/>
        <end position="325"/>
    </location>
</feature>
<evidence type="ECO:0000313" key="7">
    <source>
        <dbReference type="Proteomes" id="UP000504882"/>
    </source>
</evidence>
<dbReference type="PANTHER" id="PTHR13903:SF8">
    <property type="entry name" value="PIRIN"/>
    <property type="match status" value="1"/>
</dbReference>
<keyword evidence="7" id="KW-1185">Reference proteome</keyword>
<dbReference type="InterPro" id="IPR008778">
    <property type="entry name" value="Pirin_C_dom"/>
</dbReference>
<evidence type="ECO:0000259" key="5">
    <source>
        <dbReference type="Pfam" id="PF05726"/>
    </source>
</evidence>
<feature type="domain" description="Pirin N-terminal" evidence="4">
    <location>
        <begin position="41"/>
        <end position="134"/>
    </location>
</feature>
<accession>A0ABY2E9Q2</accession>
<dbReference type="Pfam" id="PF02678">
    <property type="entry name" value="Pirin"/>
    <property type="match status" value="1"/>
</dbReference>
<dbReference type="EMBL" id="SMNA01000001">
    <property type="protein sequence ID" value="TDE99023.1"/>
    <property type="molecule type" value="Genomic_DNA"/>
</dbReference>
<dbReference type="SUPFAM" id="SSF51182">
    <property type="entry name" value="RmlC-like cupins"/>
    <property type="match status" value="1"/>
</dbReference>
<gene>
    <name evidence="6" type="ORF">EXU48_02220</name>
</gene>
<comment type="similarity">
    <text evidence="1 2">Belongs to the pirin family.</text>
</comment>
<dbReference type="InterPro" id="IPR003829">
    <property type="entry name" value="Pirin_N_dom"/>
</dbReference>
<dbReference type="InterPro" id="IPR012093">
    <property type="entry name" value="Pirin"/>
</dbReference>
<dbReference type="RefSeq" id="WP_133105925.1">
    <property type="nucleotide sequence ID" value="NZ_SMNA01000001.1"/>
</dbReference>
<name>A0ABY2E9Q2_9MICO</name>
<proteinExistence type="inferred from homology"/>
<dbReference type="Proteomes" id="UP000504882">
    <property type="component" value="Unassembled WGS sequence"/>
</dbReference>